<name>A0A6S6T211_9BACT</name>
<dbReference type="EMBL" id="CACVAS010000057">
    <property type="protein sequence ID" value="CAA6808895.1"/>
    <property type="molecule type" value="Genomic_DNA"/>
</dbReference>
<organism evidence="2">
    <name type="scientific">uncultured Sulfurovum sp</name>
    <dbReference type="NCBI Taxonomy" id="269237"/>
    <lineage>
        <taxon>Bacteria</taxon>
        <taxon>Pseudomonadati</taxon>
        <taxon>Campylobacterota</taxon>
        <taxon>Epsilonproteobacteria</taxon>
        <taxon>Campylobacterales</taxon>
        <taxon>Sulfurovaceae</taxon>
        <taxon>Sulfurovum</taxon>
        <taxon>environmental samples</taxon>
    </lineage>
</organism>
<dbReference type="GO" id="GO:0022900">
    <property type="term" value="P:electron transport chain"/>
    <property type="evidence" value="ECO:0007669"/>
    <property type="project" value="InterPro"/>
</dbReference>
<dbReference type="AlphaFoldDB" id="A0A6S6T211"/>
<dbReference type="GO" id="GO:0020037">
    <property type="term" value="F:heme binding"/>
    <property type="evidence" value="ECO:0007669"/>
    <property type="project" value="InterPro"/>
</dbReference>
<feature type="signal peptide" evidence="1">
    <location>
        <begin position="1"/>
        <end position="17"/>
    </location>
</feature>
<dbReference type="SUPFAM" id="SSF47175">
    <property type="entry name" value="Cytochromes"/>
    <property type="match status" value="1"/>
</dbReference>
<dbReference type="GO" id="GO:0005506">
    <property type="term" value="F:iron ion binding"/>
    <property type="evidence" value="ECO:0007669"/>
    <property type="project" value="InterPro"/>
</dbReference>
<reference evidence="2" key="1">
    <citation type="submission" date="2020-01" db="EMBL/GenBank/DDBJ databases">
        <authorList>
            <person name="Meier V. D."/>
            <person name="Meier V D."/>
        </authorList>
    </citation>
    <scope>NUCLEOTIDE SEQUENCE</scope>
    <source>
        <strain evidence="2">HLG_WM_MAG_01</strain>
    </source>
</reference>
<feature type="chain" id="PRO_5028249714" description="Cytochrome C" evidence="1">
    <location>
        <begin position="18"/>
        <end position="133"/>
    </location>
</feature>
<evidence type="ECO:0000313" key="2">
    <source>
        <dbReference type="EMBL" id="CAA6808895.1"/>
    </source>
</evidence>
<evidence type="ECO:0000256" key="1">
    <source>
        <dbReference type="SAM" id="SignalP"/>
    </source>
</evidence>
<keyword evidence="1" id="KW-0732">Signal</keyword>
<sequence>MKKTVLALLVASSALFAQEVEVRNLDRMKNMQNMETALSMIQKGFLFDNIHVVTNGVKDLKVTALHTESFIKEGVTKEGFNTLVYAHQQAEDISELADRVLTAFEKGDRYSAANNYLQILSKCLSCHQTVRSW</sequence>
<proteinExistence type="predicted"/>
<accession>A0A6S6T211</accession>
<dbReference type="InterPro" id="IPR010980">
    <property type="entry name" value="Cyt_c/b562"/>
</dbReference>
<gene>
    <name evidence="2" type="ORF">HELGO_WM3537</name>
</gene>
<evidence type="ECO:0008006" key="3">
    <source>
        <dbReference type="Google" id="ProtNLM"/>
    </source>
</evidence>
<dbReference type="GO" id="GO:0009055">
    <property type="term" value="F:electron transfer activity"/>
    <property type="evidence" value="ECO:0007669"/>
    <property type="project" value="InterPro"/>
</dbReference>
<protein>
    <recommendedName>
        <fullName evidence="3">Cytochrome C</fullName>
    </recommendedName>
</protein>